<name>A0A963YUG8_9PROT</name>
<evidence type="ECO:0000313" key="2">
    <source>
        <dbReference type="Proteomes" id="UP000708298"/>
    </source>
</evidence>
<organism evidence="1 2">
    <name type="scientific">Acidisoma silvae</name>
    <dbReference type="NCBI Taxonomy" id="2802396"/>
    <lineage>
        <taxon>Bacteria</taxon>
        <taxon>Pseudomonadati</taxon>
        <taxon>Pseudomonadota</taxon>
        <taxon>Alphaproteobacteria</taxon>
        <taxon>Acetobacterales</taxon>
        <taxon>Acidocellaceae</taxon>
        <taxon>Acidisoma</taxon>
    </lineage>
</organism>
<protein>
    <submittedName>
        <fullName evidence="1">Uncharacterized protein</fullName>
    </submittedName>
</protein>
<proteinExistence type="predicted"/>
<gene>
    <name evidence="1" type="ORF">ASILVAE211_18630</name>
</gene>
<dbReference type="AlphaFoldDB" id="A0A963YUG8"/>
<keyword evidence="2" id="KW-1185">Reference proteome</keyword>
<reference evidence="1" key="1">
    <citation type="journal article" date="2021" name="Microorganisms">
        <title>Acidisoma silvae sp. nov. and Acidisomacellulosilytica sp. nov., Two Acidophilic Bacteria Isolated from Decaying Wood, Hydrolyzing Cellulose and Producing Poly-3-hydroxybutyrate.</title>
        <authorList>
            <person name="Mieszkin S."/>
            <person name="Pouder E."/>
            <person name="Uroz S."/>
            <person name="Simon-Colin C."/>
            <person name="Alain K."/>
        </authorList>
    </citation>
    <scope>NUCLEOTIDE SEQUENCE</scope>
    <source>
        <strain evidence="1">HW T2.11</strain>
    </source>
</reference>
<dbReference type="Proteomes" id="UP000708298">
    <property type="component" value="Unassembled WGS sequence"/>
</dbReference>
<sequence length="228" mass="23605">MPTLITINLVNKSTQSHGFYFFQEPAKYTGGTKVYSNSLFGAPLSPYDDPTSGGGSLTFRSNLQFVAGVQQSDNNVPPVGQASGYGTATRPIDLTTSDGSPTNNSTLLAISDTSGLGLSAPKFTPGVQAGAFRITTPSYNAGANNYLAGSAVQLANGSYVLSNFVLASPAANIDAQPILKYYVAVGDFVSGTVMNFTTSSVTAALCDATSGKVSFNVTYDASGKWQIS</sequence>
<accession>A0A963YUG8</accession>
<evidence type="ECO:0000313" key="1">
    <source>
        <dbReference type="EMBL" id="MCB8877219.1"/>
    </source>
</evidence>
<dbReference type="RefSeq" id="WP_227322873.1">
    <property type="nucleotide sequence ID" value="NZ_JAESVB010000011.1"/>
</dbReference>
<comment type="caution">
    <text evidence="1">The sequence shown here is derived from an EMBL/GenBank/DDBJ whole genome shotgun (WGS) entry which is preliminary data.</text>
</comment>
<dbReference type="EMBL" id="JAESVB010000011">
    <property type="protein sequence ID" value="MCB8877219.1"/>
    <property type="molecule type" value="Genomic_DNA"/>
</dbReference>
<reference evidence="1" key="2">
    <citation type="submission" date="2021-01" db="EMBL/GenBank/DDBJ databases">
        <authorList>
            <person name="Mieszkin S."/>
            <person name="Pouder E."/>
            <person name="Alain K."/>
        </authorList>
    </citation>
    <scope>NUCLEOTIDE SEQUENCE</scope>
    <source>
        <strain evidence="1">HW T2.11</strain>
    </source>
</reference>